<keyword evidence="7" id="KW-0131">Cell cycle</keyword>
<dbReference type="PANTHER" id="PTHR30474:SF3">
    <property type="entry name" value="PEPTIDOGLYCAN GLYCOSYLTRANSFERASE RODA"/>
    <property type="match status" value="1"/>
</dbReference>
<name>A0A9W6P4E1_9ACTN</name>
<comment type="subcellular location">
    <subcellularLocation>
        <location evidence="1">Membrane</location>
        <topology evidence="1">Multi-pass membrane protein</topology>
    </subcellularLocation>
</comment>
<proteinExistence type="predicted"/>
<feature type="transmembrane region" description="Helical" evidence="6">
    <location>
        <begin position="232"/>
        <end position="263"/>
    </location>
</feature>
<keyword evidence="5 6" id="KW-0472">Membrane</keyword>
<dbReference type="InterPro" id="IPR001182">
    <property type="entry name" value="FtsW/RodA"/>
</dbReference>
<feature type="transmembrane region" description="Helical" evidence="6">
    <location>
        <begin position="50"/>
        <end position="73"/>
    </location>
</feature>
<organism evidence="7 8">
    <name type="scientific">Nocardiopsis ansamitocini</name>
    <dbReference type="NCBI Taxonomy" id="1670832"/>
    <lineage>
        <taxon>Bacteria</taxon>
        <taxon>Bacillati</taxon>
        <taxon>Actinomycetota</taxon>
        <taxon>Actinomycetes</taxon>
        <taxon>Streptosporangiales</taxon>
        <taxon>Nocardiopsidaceae</taxon>
        <taxon>Nocardiopsis</taxon>
    </lineage>
</organism>
<dbReference type="GO" id="GO:0051301">
    <property type="term" value="P:cell division"/>
    <property type="evidence" value="ECO:0007669"/>
    <property type="project" value="UniProtKB-KW"/>
</dbReference>
<feature type="transmembrane region" description="Helical" evidence="6">
    <location>
        <begin position="422"/>
        <end position="442"/>
    </location>
</feature>
<dbReference type="GO" id="GO:0005886">
    <property type="term" value="C:plasma membrane"/>
    <property type="evidence" value="ECO:0007669"/>
    <property type="project" value="TreeGrafter"/>
</dbReference>
<feature type="transmembrane region" description="Helical" evidence="6">
    <location>
        <begin position="80"/>
        <end position="101"/>
    </location>
</feature>
<keyword evidence="2 6" id="KW-0812">Transmembrane</keyword>
<keyword evidence="8" id="KW-1185">Reference proteome</keyword>
<comment type="caution">
    <text evidence="7">The sequence shown here is derived from an EMBL/GenBank/DDBJ whole genome shotgun (WGS) entry which is preliminary data.</text>
</comment>
<dbReference type="EMBL" id="BSQG01000001">
    <property type="protein sequence ID" value="GLU46884.1"/>
    <property type="molecule type" value="Genomic_DNA"/>
</dbReference>
<dbReference type="AlphaFoldDB" id="A0A9W6P4E1"/>
<evidence type="ECO:0000256" key="6">
    <source>
        <dbReference type="SAM" id="Phobius"/>
    </source>
</evidence>
<accession>A0A9W6P4E1</accession>
<evidence type="ECO:0000256" key="1">
    <source>
        <dbReference type="ARBA" id="ARBA00004141"/>
    </source>
</evidence>
<feature type="transmembrane region" description="Helical" evidence="6">
    <location>
        <begin position="143"/>
        <end position="162"/>
    </location>
</feature>
<evidence type="ECO:0000256" key="5">
    <source>
        <dbReference type="ARBA" id="ARBA00023136"/>
    </source>
</evidence>
<evidence type="ECO:0000313" key="8">
    <source>
        <dbReference type="Proteomes" id="UP001165092"/>
    </source>
</evidence>
<gene>
    <name evidence="7" type="ORF">Nans01_12350</name>
</gene>
<dbReference type="PANTHER" id="PTHR30474">
    <property type="entry name" value="CELL CYCLE PROTEIN"/>
    <property type="match status" value="1"/>
</dbReference>
<feature type="transmembrane region" description="Helical" evidence="6">
    <location>
        <begin position="269"/>
        <end position="288"/>
    </location>
</feature>
<reference evidence="7" key="1">
    <citation type="submission" date="2023-02" db="EMBL/GenBank/DDBJ databases">
        <title>Nocardiopsis ansamitocini NBRC 112285.</title>
        <authorList>
            <person name="Ichikawa N."/>
            <person name="Sato H."/>
            <person name="Tonouchi N."/>
        </authorList>
    </citation>
    <scope>NUCLEOTIDE SEQUENCE</scope>
    <source>
        <strain evidence="7">NBRC 112285</strain>
    </source>
</reference>
<evidence type="ECO:0000256" key="4">
    <source>
        <dbReference type="ARBA" id="ARBA00022989"/>
    </source>
</evidence>
<dbReference type="GO" id="GO:0015648">
    <property type="term" value="F:lipid-linked peptidoglycan transporter activity"/>
    <property type="evidence" value="ECO:0007669"/>
    <property type="project" value="TreeGrafter"/>
</dbReference>
<dbReference type="GO" id="GO:0032153">
    <property type="term" value="C:cell division site"/>
    <property type="evidence" value="ECO:0007669"/>
    <property type="project" value="TreeGrafter"/>
</dbReference>
<evidence type="ECO:0000256" key="2">
    <source>
        <dbReference type="ARBA" id="ARBA00022692"/>
    </source>
</evidence>
<keyword evidence="7" id="KW-0132">Cell division</keyword>
<protein>
    <submittedName>
        <fullName evidence="7">Cell division protein FtsW</fullName>
    </submittedName>
</protein>
<dbReference type="GO" id="GO:0008360">
    <property type="term" value="P:regulation of cell shape"/>
    <property type="evidence" value="ECO:0007669"/>
    <property type="project" value="UniProtKB-KW"/>
</dbReference>
<feature type="transmembrane region" description="Helical" evidence="6">
    <location>
        <begin position="113"/>
        <end position="131"/>
    </location>
</feature>
<feature type="transmembrane region" description="Helical" evidence="6">
    <location>
        <begin position="348"/>
        <end position="373"/>
    </location>
</feature>
<sequence length="485" mass="51670">MSKAEGMTEKTTPRPGRRRTVELLMLLAAITVFVIGFSLAGLGVNGSVPPVLALFTGVLGGGAIAVHIALRYLAPWADPLMLPLGVLLNGIGLVVIWGLHAEAGRDGSGALKQLMWTGLGLALCLAVLVVVRRPQLLQRYPYLMALAGVLLIASPMLPVVGLDQYGARRWLSFGTITVQPSEFAKLPLVVFLAAYLGVKRDVLALAAKQVMVREVKVFSLPRMRDMGPMTAAWGMAILVLVGTKDLGTSLLLFGLFLAMFYIATQRKSWVGIGLAMFLAGAYAAYLIFWHVQQRVAIWLAPFDPEVYRQQGGSYQVVEGLFALADGGLLGIGFGAGRAATLFASDSDLILVSIGEKFGLAGLSAVILAILLLVERGFRVALASRELFVKLMTAGLAFLWAFQVFVVLGGVTLLIPLTGMTTPLLAIGGSSLTTSWIIIGLWLRVGDTARRPAQAVTGEPGETVEISLNDGRLTAVRPSTSAIDQM</sequence>
<keyword evidence="3" id="KW-0133">Cell shape</keyword>
<dbReference type="Proteomes" id="UP001165092">
    <property type="component" value="Unassembled WGS sequence"/>
</dbReference>
<feature type="transmembrane region" description="Helical" evidence="6">
    <location>
        <begin position="21"/>
        <end position="44"/>
    </location>
</feature>
<evidence type="ECO:0000256" key="3">
    <source>
        <dbReference type="ARBA" id="ARBA00022960"/>
    </source>
</evidence>
<feature type="transmembrane region" description="Helical" evidence="6">
    <location>
        <begin position="394"/>
        <end position="416"/>
    </location>
</feature>
<evidence type="ECO:0000313" key="7">
    <source>
        <dbReference type="EMBL" id="GLU46884.1"/>
    </source>
</evidence>
<dbReference type="Pfam" id="PF01098">
    <property type="entry name" value="FTSW_RODA_SPOVE"/>
    <property type="match status" value="1"/>
</dbReference>
<keyword evidence="4 6" id="KW-1133">Transmembrane helix</keyword>